<dbReference type="AlphaFoldDB" id="A0A0M0JIB8"/>
<proteinExistence type="predicted"/>
<dbReference type="EMBL" id="JWZX01002867">
    <property type="protein sequence ID" value="KOO26329.1"/>
    <property type="molecule type" value="Genomic_DNA"/>
</dbReference>
<keyword evidence="2" id="KW-1185">Reference proteome</keyword>
<organism evidence="1 2">
    <name type="scientific">Chrysochromulina tobinii</name>
    <dbReference type="NCBI Taxonomy" id="1460289"/>
    <lineage>
        <taxon>Eukaryota</taxon>
        <taxon>Haptista</taxon>
        <taxon>Haptophyta</taxon>
        <taxon>Prymnesiophyceae</taxon>
        <taxon>Prymnesiales</taxon>
        <taxon>Chrysochromulinaceae</taxon>
        <taxon>Chrysochromulina</taxon>
    </lineage>
</organism>
<reference evidence="2" key="1">
    <citation type="journal article" date="2015" name="PLoS Genet.">
        <title>Genome Sequence and Transcriptome Analyses of Chrysochromulina tobin: Metabolic Tools for Enhanced Algal Fitness in the Prominent Order Prymnesiales (Haptophyceae).</title>
        <authorList>
            <person name="Hovde B.T."/>
            <person name="Deodato C.R."/>
            <person name="Hunsperger H.M."/>
            <person name="Ryken S.A."/>
            <person name="Yost W."/>
            <person name="Jha R.K."/>
            <person name="Patterson J."/>
            <person name="Monnat R.J. Jr."/>
            <person name="Barlow S.B."/>
            <person name="Starkenburg S.R."/>
            <person name="Cattolico R.A."/>
        </authorList>
    </citation>
    <scope>NUCLEOTIDE SEQUENCE</scope>
    <source>
        <strain evidence="2">CCMP291</strain>
    </source>
</reference>
<protein>
    <submittedName>
        <fullName evidence="1">Uncharacterized protein</fullName>
    </submittedName>
</protein>
<gene>
    <name evidence="1" type="ORF">Ctob_003783</name>
</gene>
<comment type="caution">
    <text evidence="1">The sequence shown here is derived from an EMBL/GenBank/DDBJ whole genome shotgun (WGS) entry which is preliminary data.</text>
</comment>
<accession>A0A0M0JIB8</accession>
<evidence type="ECO:0000313" key="2">
    <source>
        <dbReference type="Proteomes" id="UP000037460"/>
    </source>
</evidence>
<dbReference type="Proteomes" id="UP000037460">
    <property type="component" value="Unassembled WGS sequence"/>
</dbReference>
<evidence type="ECO:0000313" key="1">
    <source>
        <dbReference type="EMBL" id="KOO26329.1"/>
    </source>
</evidence>
<sequence length="405" mass="44935">MPASDACTPYACQIDASDSPACVSIMNGGPPIQTSSLIGLPHCKDASIGATPRRIHPLNETVPLEGQAPATVWLDVRKAGVGPHFRPQGSIVITAHNAARTLNQSLPLLFQHTASCSELLILLDQCTDFHSLSHSDPTNSNNGQNWSATLETVISRLDGFVSSRIKRVRVLIQPTPVWETAGENILMSISDPLKFYASVQPDNLVEEDGWDLQLLRPLASFGDFFSVSGMLAHALGARTPTMRFIRDRPLIRDPVFSDAPRGAHLKDRDTYYVRDTSSRGPLLFHAQRMQQLAFFDHELYYMDDSDHDLHCKALLLYNWTTGVVALRHADWTRQAKIPLTTRLETAEARNQSRITLSRIKARERLVLATGRRGCLHEQAPRLKQMPPRAENRAMLPLSVVCGAAI</sequence>
<dbReference type="OrthoDB" id="10636683at2759"/>
<name>A0A0M0JIB8_9EUKA</name>